<dbReference type="Proteomes" id="UP000030147">
    <property type="component" value="Unassembled WGS sequence"/>
</dbReference>
<evidence type="ECO:0000313" key="6">
    <source>
        <dbReference type="Proteomes" id="UP000030147"/>
    </source>
</evidence>
<dbReference type="SMART" id="SM00822">
    <property type="entry name" value="PKS_KR"/>
    <property type="match status" value="1"/>
</dbReference>
<feature type="domain" description="Ketoreductase" evidence="4">
    <location>
        <begin position="7"/>
        <end position="190"/>
    </location>
</feature>
<dbReference type="InterPro" id="IPR036291">
    <property type="entry name" value="NAD(P)-bd_dom_sf"/>
</dbReference>
<evidence type="ECO:0000256" key="1">
    <source>
        <dbReference type="ARBA" id="ARBA00006484"/>
    </source>
</evidence>
<dbReference type="Gene3D" id="3.40.50.720">
    <property type="entry name" value="NAD(P)-binding Rossmann-like Domain"/>
    <property type="match status" value="1"/>
</dbReference>
<dbReference type="InterPro" id="IPR020904">
    <property type="entry name" value="Sc_DH/Rdtase_CS"/>
</dbReference>
<dbReference type="PRINTS" id="PR00080">
    <property type="entry name" value="SDRFAMILY"/>
</dbReference>
<accession>A0A0A2TB80</accession>
<dbReference type="OrthoDB" id="5786478at2"/>
<dbReference type="eggNOG" id="COG1028">
    <property type="taxonomic scope" value="Bacteria"/>
</dbReference>
<reference evidence="5 6" key="1">
    <citation type="journal article" date="2015" name="Stand. Genomic Sci.">
        <title>High quality draft genome sequence of the moderately halophilic bacterium Pontibacillus yanchengensis Y32(T) and comparison among Pontibacillus genomes.</title>
        <authorList>
            <person name="Huang J."/>
            <person name="Qiao Z.X."/>
            <person name="Tang J.W."/>
            <person name="Wang G."/>
        </authorList>
    </citation>
    <scope>NUCLEOTIDE SEQUENCE [LARGE SCALE GENOMIC DNA]</scope>
    <source>
        <strain evidence="5 6">Y32</strain>
    </source>
</reference>
<dbReference type="InterPro" id="IPR002347">
    <property type="entry name" value="SDR_fam"/>
</dbReference>
<keyword evidence="6" id="KW-1185">Reference proteome</keyword>
<proteinExistence type="inferred from homology"/>
<dbReference type="Pfam" id="PF00106">
    <property type="entry name" value="adh_short"/>
    <property type="match status" value="1"/>
</dbReference>
<dbReference type="PANTHER" id="PTHR45024:SF2">
    <property type="entry name" value="SCP2 DOMAIN-CONTAINING PROTEIN"/>
    <property type="match status" value="1"/>
</dbReference>
<keyword evidence="2" id="KW-0560">Oxidoreductase</keyword>
<name>A0A0A2TB80_9BACI</name>
<dbReference type="InterPro" id="IPR057326">
    <property type="entry name" value="KR_dom"/>
</dbReference>
<dbReference type="STRING" id="1385514.N782_10510"/>
<organism evidence="5 6">
    <name type="scientific">Pontibacillus yanchengensis Y32</name>
    <dbReference type="NCBI Taxonomy" id="1385514"/>
    <lineage>
        <taxon>Bacteria</taxon>
        <taxon>Bacillati</taxon>
        <taxon>Bacillota</taxon>
        <taxon>Bacilli</taxon>
        <taxon>Bacillales</taxon>
        <taxon>Bacillaceae</taxon>
        <taxon>Pontibacillus</taxon>
    </lineage>
</organism>
<protein>
    <submittedName>
        <fullName evidence="5">3-oxoacyl-ACP reductase</fullName>
    </submittedName>
</protein>
<dbReference type="SUPFAM" id="SSF51735">
    <property type="entry name" value="NAD(P)-binding Rossmann-fold domains"/>
    <property type="match status" value="1"/>
</dbReference>
<comment type="similarity">
    <text evidence="1 3">Belongs to the short-chain dehydrogenases/reductases (SDR) family.</text>
</comment>
<dbReference type="EMBL" id="AVBF01000023">
    <property type="protein sequence ID" value="KGP72784.1"/>
    <property type="molecule type" value="Genomic_DNA"/>
</dbReference>
<dbReference type="AlphaFoldDB" id="A0A0A2TB80"/>
<dbReference type="PROSITE" id="PS00061">
    <property type="entry name" value="ADH_SHORT"/>
    <property type="match status" value="1"/>
</dbReference>
<evidence type="ECO:0000259" key="4">
    <source>
        <dbReference type="SMART" id="SM00822"/>
    </source>
</evidence>
<dbReference type="PRINTS" id="PR00081">
    <property type="entry name" value="GDHRDH"/>
</dbReference>
<evidence type="ECO:0000256" key="2">
    <source>
        <dbReference type="ARBA" id="ARBA00023002"/>
    </source>
</evidence>
<comment type="caution">
    <text evidence="5">The sequence shown here is derived from an EMBL/GenBank/DDBJ whole genome shotgun (WGS) entry which is preliminary data.</text>
</comment>
<evidence type="ECO:0000313" key="5">
    <source>
        <dbReference type="EMBL" id="KGP72784.1"/>
    </source>
</evidence>
<gene>
    <name evidence="5" type="ORF">N782_10510</name>
</gene>
<dbReference type="GO" id="GO:0016491">
    <property type="term" value="F:oxidoreductase activity"/>
    <property type="evidence" value="ECO:0007669"/>
    <property type="project" value="UniProtKB-KW"/>
</dbReference>
<evidence type="ECO:0000256" key="3">
    <source>
        <dbReference type="RuleBase" id="RU000363"/>
    </source>
</evidence>
<dbReference type="RefSeq" id="WP_052111281.1">
    <property type="nucleotide sequence ID" value="NZ_AVBF01000023.1"/>
</dbReference>
<sequence>MNDMQKEVIIITGSTRGIGRSTAIALAESGAAVVVNGRNEEEVQELVSIIRANGGCAAGWSGCVKEERAGEQLVHVARTNFGTVTGLINNAGIIRDQKSYRMEYQDFSDVIDVHVKGAFICSKAAIQDMRSTNTNGFILNITSLAGLIGTIGQVNYSAAKAALIGMTHTLAKELVKDSIQVNAIAPAAETDMTRPFIEKVKQQATPEEQAYWSIGSPEDVATFIVTFIKDRKLRETGEIYAINGNESGRWLPPSYELL</sequence>
<dbReference type="InterPro" id="IPR051687">
    <property type="entry name" value="Peroxisomal_Beta-Oxidation"/>
</dbReference>
<dbReference type="PANTHER" id="PTHR45024">
    <property type="entry name" value="DEHYDROGENASES, SHORT CHAIN"/>
    <property type="match status" value="1"/>
</dbReference>